<dbReference type="PANTHER" id="PTHR22744:SF14">
    <property type="entry name" value="BTB DOMAIN-CONTAINING PROTEIN-RELATED"/>
    <property type="match status" value="1"/>
</dbReference>
<dbReference type="Proteomes" id="UP000008549">
    <property type="component" value="Unassembled WGS sequence"/>
</dbReference>
<dbReference type="HOGENOM" id="CLU_036654_0_0_1"/>
<dbReference type="AlphaFoldDB" id="A8XTL1"/>
<evidence type="ECO:0000313" key="2">
    <source>
        <dbReference type="EMBL" id="CAP35988.1"/>
    </source>
</evidence>
<evidence type="ECO:0000259" key="1">
    <source>
        <dbReference type="PROSITE" id="PS50097"/>
    </source>
</evidence>
<dbReference type="SUPFAM" id="SSF54695">
    <property type="entry name" value="POZ domain"/>
    <property type="match status" value="2"/>
</dbReference>
<proteinExistence type="predicted"/>
<dbReference type="KEGG" id="cbr:CBG_18564"/>
<dbReference type="SMART" id="SM00225">
    <property type="entry name" value="BTB"/>
    <property type="match status" value="2"/>
</dbReference>
<dbReference type="RefSeq" id="XP_002638362.1">
    <property type="nucleotide sequence ID" value="XM_002638316.1"/>
</dbReference>
<protein>
    <submittedName>
        <fullName evidence="2">Protein CBG18564</fullName>
    </submittedName>
</protein>
<sequence>MSETSAFIYESPFAKTDKTDAILVVEEKKLHVNKAILSYHSDYFNTLFNSDLKEKSMPEIEIKDVKFEDFATLLSLVHEKPIMPTLENAERILELSDRFLMPSVKNVVEMFLISTSEFGRKYRKERMMRKHENLEMSKTPAPSLCETISAESNKTDAILILSYHSDYFNVLFNSEFMEKSMAEIEIKDVDYADFAAFISLITDKPIEYKNFENILNLSNRFLMPSVRFTIENYLASCHEIRFPETFKIADEYNLENLMDYLMRYETGTREENIDAIRRFLRRRSC</sequence>
<reference evidence="2 3" key="2">
    <citation type="journal article" date="2011" name="PLoS Genet.">
        <title>Caenorhabditis briggsae recombinant inbred line genotypes reveal inter-strain incompatibility and the evolution of recombination.</title>
        <authorList>
            <person name="Ross J.A."/>
            <person name="Koboldt D.C."/>
            <person name="Staisch J.E."/>
            <person name="Chamberlin H.M."/>
            <person name="Gupta B.P."/>
            <person name="Miller R.D."/>
            <person name="Baird S.E."/>
            <person name="Haag E.S."/>
        </authorList>
    </citation>
    <scope>NUCLEOTIDE SEQUENCE [LARGE SCALE GENOMIC DNA]</scope>
    <source>
        <strain evidence="2 3">AF16</strain>
    </source>
</reference>
<dbReference type="InParanoid" id="A8XTL1"/>
<dbReference type="OMA" id="NYLASCH"/>
<dbReference type="PROSITE" id="PS50097">
    <property type="entry name" value="BTB"/>
    <property type="match status" value="2"/>
</dbReference>
<dbReference type="EMBL" id="HE601466">
    <property type="protein sequence ID" value="CAP35988.1"/>
    <property type="molecule type" value="Genomic_DNA"/>
</dbReference>
<dbReference type="GeneID" id="8580359"/>
<gene>
    <name evidence="2 4" type="ORF">CBG18564</name>
    <name evidence="2" type="ORF">CBG_18564</name>
</gene>
<name>A8XTL1_CAEBR</name>
<dbReference type="eggNOG" id="ENOG502RT84">
    <property type="taxonomic scope" value="Eukaryota"/>
</dbReference>
<evidence type="ECO:0000313" key="4">
    <source>
        <dbReference type="WormBase" id="CBG18564"/>
    </source>
</evidence>
<dbReference type="PANTHER" id="PTHR22744">
    <property type="entry name" value="HELIX LOOP HELIX PROTEIN 21-RELATED"/>
    <property type="match status" value="1"/>
</dbReference>
<dbReference type="Gene3D" id="3.30.710.10">
    <property type="entry name" value="Potassium Channel Kv1.1, Chain A"/>
    <property type="match status" value="2"/>
</dbReference>
<dbReference type="InterPro" id="IPR000210">
    <property type="entry name" value="BTB/POZ_dom"/>
</dbReference>
<keyword evidence="3" id="KW-1185">Reference proteome</keyword>
<feature type="domain" description="BTB" evidence="1">
    <location>
        <begin position="160"/>
        <end position="210"/>
    </location>
</feature>
<evidence type="ECO:0000313" key="3">
    <source>
        <dbReference type="Proteomes" id="UP000008549"/>
    </source>
</evidence>
<accession>A8XTL1</accession>
<organism evidence="2 3">
    <name type="scientific">Caenorhabditis briggsae</name>
    <dbReference type="NCBI Taxonomy" id="6238"/>
    <lineage>
        <taxon>Eukaryota</taxon>
        <taxon>Metazoa</taxon>
        <taxon>Ecdysozoa</taxon>
        <taxon>Nematoda</taxon>
        <taxon>Chromadorea</taxon>
        <taxon>Rhabditida</taxon>
        <taxon>Rhabditina</taxon>
        <taxon>Rhabditomorpha</taxon>
        <taxon>Rhabditoidea</taxon>
        <taxon>Rhabditidae</taxon>
        <taxon>Peloderinae</taxon>
        <taxon>Caenorhabditis</taxon>
    </lineage>
</organism>
<dbReference type="Pfam" id="PF00651">
    <property type="entry name" value="BTB"/>
    <property type="match status" value="2"/>
</dbReference>
<dbReference type="WormBase" id="CBG18564">
    <property type="protein sequence ID" value="CBP47772"/>
    <property type="gene ID" value="WBGene00037958"/>
</dbReference>
<dbReference type="InterPro" id="IPR011333">
    <property type="entry name" value="SKP1/BTB/POZ_sf"/>
</dbReference>
<reference evidence="2 3" key="1">
    <citation type="journal article" date="2003" name="PLoS Biol.">
        <title>The genome sequence of Caenorhabditis briggsae: a platform for comparative genomics.</title>
        <authorList>
            <person name="Stein L.D."/>
            <person name="Bao Z."/>
            <person name="Blasiar D."/>
            <person name="Blumenthal T."/>
            <person name="Brent M.R."/>
            <person name="Chen N."/>
            <person name="Chinwalla A."/>
            <person name="Clarke L."/>
            <person name="Clee C."/>
            <person name="Coghlan A."/>
            <person name="Coulson A."/>
            <person name="D'Eustachio P."/>
            <person name="Fitch D.H."/>
            <person name="Fulton L.A."/>
            <person name="Fulton R.E."/>
            <person name="Griffiths-Jones S."/>
            <person name="Harris T.W."/>
            <person name="Hillier L.W."/>
            <person name="Kamath R."/>
            <person name="Kuwabara P.E."/>
            <person name="Mardis E.R."/>
            <person name="Marra M.A."/>
            <person name="Miner T.L."/>
            <person name="Minx P."/>
            <person name="Mullikin J.C."/>
            <person name="Plumb R.W."/>
            <person name="Rogers J."/>
            <person name="Schein J.E."/>
            <person name="Sohrmann M."/>
            <person name="Spieth J."/>
            <person name="Stajich J.E."/>
            <person name="Wei C."/>
            <person name="Willey D."/>
            <person name="Wilson R.K."/>
            <person name="Durbin R."/>
            <person name="Waterston R.H."/>
        </authorList>
    </citation>
    <scope>NUCLEOTIDE SEQUENCE [LARGE SCALE GENOMIC DNA]</scope>
    <source>
        <strain evidence="2 3">AF16</strain>
    </source>
</reference>
<feature type="domain" description="BTB" evidence="1">
    <location>
        <begin position="19"/>
        <end position="86"/>
    </location>
</feature>
<dbReference type="CDD" id="cd18186">
    <property type="entry name" value="BTB_POZ_ZBTB_KLHL-like"/>
    <property type="match status" value="2"/>
</dbReference>
<dbReference type="CTD" id="8580359"/>